<dbReference type="PROSITE" id="PS00233">
    <property type="entry name" value="CHIT_BIND_RR_1"/>
    <property type="match status" value="1"/>
</dbReference>
<evidence type="ECO:0000256" key="2">
    <source>
        <dbReference type="PROSITE-ProRule" id="PRU00497"/>
    </source>
</evidence>
<dbReference type="GO" id="GO:0042302">
    <property type="term" value="F:structural constituent of cuticle"/>
    <property type="evidence" value="ECO:0007669"/>
    <property type="project" value="UniProtKB-UniRule"/>
</dbReference>
<feature type="non-terminal residue" evidence="4">
    <location>
        <position position="1"/>
    </location>
</feature>
<dbReference type="EMBL" id="GEBQ01016977">
    <property type="protein sequence ID" value="JAT23000.1"/>
    <property type="molecule type" value="Transcribed_RNA"/>
</dbReference>
<organism evidence="4">
    <name type="scientific">Graphocephala atropunctata</name>
    <dbReference type="NCBI Taxonomy" id="36148"/>
    <lineage>
        <taxon>Eukaryota</taxon>
        <taxon>Metazoa</taxon>
        <taxon>Ecdysozoa</taxon>
        <taxon>Arthropoda</taxon>
        <taxon>Hexapoda</taxon>
        <taxon>Insecta</taxon>
        <taxon>Pterygota</taxon>
        <taxon>Neoptera</taxon>
        <taxon>Paraneoptera</taxon>
        <taxon>Hemiptera</taxon>
        <taxon>Auchenorrhyncha</taxon>
        <taxon>Membracoidea</taxon>
        <taxon>Cicadellidae</taxon>
        <taxon>Cicadellinae</taxon>
        <taxon>Cicadellini</taxon>
        <taxon>Graphocephala</taxon>
    </lineage>
</organism>
<feature type="region of interest" description="Disordered" evidence="3">
    <location>
        <begin position="1"/>
        <end position="23"/>
    </location>
</feature>
<keyword evidence="1 2" id="KW-0193">Cuticle</keyword>
<protein>
    <submittedName>
        <fullName evidence="4">Uncharacterized protein</fullName>
    </submittedName>
</protein>
<dbReference type="InterPro" id="IPR031311">
    <property type="entry name" value="CHIT_BIND_RR_consensus"/>
</dbReference>
<name>A0A1B6LHA1_9HEMI</name>
<dbReference type="Pfam" id="PF00379">
    <property type="entry name" value="Chitin_bind_4"/>
    <property type="match status" value="1"/>
</dbReference>
<dbReference type="InterPro" id="IPR000618">
    <property type="entry name" value="Insect_cuticle"/>
</dbReference>
<reference evidence="4" key="1">
    <citation type="submission" date="2015-11" db="EMBL/GenBank/DDBJ databases">
        <title>De novo transcriptome assembly of four potential Pierce s Disease insect vectors from Arizona vineyards.</title>
        <authorList>
            <person name="Tassone E.E."/>
        </authorList>
    </citation>
    <scope>NUCLEOTIDE SEQUENCE</scope>
</reference>
<proteinExistence type="predicted"/>
<evidence type="ECO:0000256" key="1">
    <source>
        <dbReference type="ARBA" id="ARBA00022460"/>
    </source>
</evidence>
<dbReference type="AlphaFoldDB" id="A0A1B6LHA1"/>
<sequence length="158" mass="16300">NFRAQGGGASDYELPPPKLPGGNNAAGGYGAGGFGGAGVGFHAAPSFPASIPPTILAPTTTTATPEPVVYYVNHPNLGDGSYFWKLNVTQTLNNGLKVKIAAEETGRIDQNSPEGPGSVVTGFYGFDAPDGEHISVTYTADERGFRASSRLHHPSVSP</sequence>
<evidence type="ECO:0000313" key="4">
    <source>
        <dbReference type="EMBL" id="JAT23000.1"/>
    </source>
</evidence>
<accession>A0A1B6LHA1</accession>
<gene>
    <name evidence="4" type="ORF">g.52478</name>
</gene>
<evidence type="ECO:0000256" key="3">
    <source>
        <dbReference type="SAM" id="MobiDB-lite"/>
    </source>
</evidence>
<dbReference type="PROSITE" id="PS51155">
    <property type="entry name" value="CHIT_BIND_RR_2"/>
    <property type="match status" value="1"/>
</dbReference>